<keyword evidence="3 10" id="KW-0132">Cell division</keyword>
<evidence type="ECO:0000256" key="10">
    <source>
        <dbReference type="RuleBase" id="RU368028"/>
    </source>
</evidence>
<dbReference type="GO" id="GO:0005634">
    <property type="term" value="C:nucleus"/>
    <property type="evidence" value="ECO:0007669"/>
    <property type="project" value="TreeGrafter"/>
</dbReference>
<protein>
    <recommendedName>
        <fullName evidence="9 10">M-phase inducer phosphatase</fullName>
        <ecNumber evidence="2 10">3.1.3.48</ecNumber>
    </recommendedName>
</protein>
<dbReference type="Pfam" id="PF00581">
    <property type="entry name" value="Rhodanese"/>
    <property type="match status" value="1"/>
</dbReference>
<evidence type="ECO:0000313" key="12">
    <source>
        <dbReference type="EMBL" id="KAK5782102.1"/>
    </source>
</evidence>
<dbReference type="GO" id="GO:0110032">
    <property type="term" value="P:positive regulation of G2/MI transition of meiotic cell cycle"/>
    <property type="evidence" value="ECO:0007669"/>
    <property type="project" value="TreeGrafter"/>
</dbReference>
<evidence type="ECO:0000256" key="8">
    <source>
        <dbReference type="ARBA" id="ARBA00051722"/>
    </source>
</evidence>
<dbReference type="SMART" id="SM00450">
    <property type="entry name" value="RHOD"/>
    <property type="match status" value="1"/>
</dbReference>
<dbReference type="GO" id="GO:0051301">
    <property type="term" value="P:cell division"/>
    <property type="evidence" value="ECO:0007669"/>
    <property type="project" value="UniProtKB-UniRule"/>
</dbReference>
<accession>A0AAN8A861</accession>
<dbReference type="InterPro" id="IPR001763">
    <property type="entry name" value="Rhodanese-like_dom"/>
</dbReference>
<evidence type="ECO:0000259" key="11">
    <source>
        <dbReference type="PROSITE" id="PS50206"/>
    </source>
</evidence>
<dbReference type="Proteomes" id="UP001306508">
    <property type="component" value="Unassembled WGS sequence"/>
</dbReference>
<sequence length="457" mass="52918">MLTDNPFNRSLSENISELSSCHTDENITDVDIFTESNTSNQTTYNANDKKKLQLPLFSPVTIDLPTFSGLRRSKSCRQPVYPAKNHYRKSTNDSIVSLPSRSNKLYSPIKTFDKTININKNTSKYNHVLEPLEHRNCFNSVLSKTSITFYRESHDLFPRITVETLKEIMCNNIHEQLYDSYKIIDSRFDYEFQGGHIKQALNISSTNEIETQLLGATALPNTKKPILLIFHCEFSSHRGPALASHLRNCDRIINQDNYPKLYYPDILLLDGGYKEFYDKLPEFCFPRNYVAMNSSENLHKCKTELDKFRYNSKRMISRNNSIRTLNNTKLTNEHSKENILKFDTPPKLSFFSSSSIEISSREEYKEKNGQNSIGDIPSVDSSYISINKILLMKDLDNDFYDNTEENNNFEMDESDGGSVLDCHNYEEYSYNGKTFTSEVPVMNRSNRLCFYNTPTFQ</sequence>
<evidence type="ECO:0000256" key="9">
    <source>
        <dbReference type="ARBA" id="ARBA00067190"/>
    </source>
</evidence>
<keyword evidence="7 10" id="KW-0131">Cell cycle</keyword>
<evidence type="ECO:0000256" key="3">
    <source>
        <dbReference type="ARBA" id="ARBA00022618"/>
    </source>
</evidence>
<keyword evidence="4 10" id="KW-0498">Mitosis</keyword>
<evidence type="ECO:0000313" key="13">
    <source>
        <dbReference type="Proteomes" id="UP001306508"/>
    </source>
</evidence>
<gene>
    <name evidence="12" type="ORF">RI543_000424</name>
</gene>
<dbReference type="SUPFAM" id="SSF52821">
    <property type="entry name" value="Rhodanese/Cell cycle control phosphatase"/>
    <property type="match status" value="1"/>
</dbReference>
<dbReference type="PANTHER" id="PTHR10828:SF17">
    <property type="entry name" value="PROTEIN-TYROSINE-PHOSPHATASE"/>
    <property type="match status" value="1"/>
</dbReference>
<reference evidence="13" key="1">
    <citation type="submission" date="2023-07" db="EMBL/GenBank/DDBJ databases">
        <title>A draft genome of Kazachstania heterogenica Y-27499.</title>
        <authorList>
            <person name="Donic C."/>
            <person name="Kralova J.S."/>
            <person name="Fidel L."/>
            <person name="Ben-Dor S."/>
            <person name="Jung S."/>
        </authorList>
    </citation>
    <scope>NUCLEOTIDE SEQUENCE [LARGE SCALE GENOMIC DNA]</scope>
    <source>
        <strain evidence="13">Y27499</strain>
    </source>
</reference>
<dbReference type="CDD" id="cd01530">
    <property type="entry name" value="Cdc25"/>
    <property type="match status" value="1"/>
</dbReference>
<dbReference type="GO" id="GO:0005737">
    <property type="term" value="C:cytoplasm"/>
    <property type="evidence" value="ECO:0007669"/>
    <property type="project" value="TreeGrafter"/>
</dbReference>
<dbReference type="InterPro" id="IPR000751">
    <property type="entry name" value="MPI_Phosphatase"/>
</dbReference>
<feature type="domain" description="Rhodanese" evidence="11">
    <location>
        <begin position="177"/>
        <end position="285"/>
    </location>
</feature>
<dbReference type="InterPro" id="IPR036873">
    <property type="entry name" value="Rhodanese-like_dom_sf"/>
</dbReference>
<dbReference type="EMBL" id="JAWIZZ010000015">
    <property type="protein sequence ID" value="KAK5782102.1"/>
    <property type="molecule type" value="Genomic_DNA"/>
</dbReference>
<evidence type="ECO:0000256" key="7">
    <source>
        <dbReference type="ARBA" id="ARBA00023306"/>
    </source>
</evidence>
<evidence type="ECO:0000256" key="1">
    <source>
        <dbReference type="ARBA" id="ARBA00011065"/>
    </source>
</evidence>
<dbReference type="FunFam" id="3.40.250.10:FF:000021">
    <property type="entry name" value="M-phase inducer phosphatase cdc-25.2"/>
    <property type="match status" value="1"/>
</dbReference>
<dbReference type="EC" id="3.1.3.48" evidence="2 10"/>
<dbReference type="GO" id="GO:0010971">
    <property type="term" value="P:positive regulation of G2/M transition of mitotic cell cycle"/>
    <property type="evidence" value="ECO:0007669"/>
    <property type="project" value="TreeGrafter"/>
</dbReference>
<evidence type="ECO:0000256" key="5">
    <source>
        <dbReference type="ARBA" id="ARBA00022801"/>
    </source>
</evidence>
<comment type="caution">
    <text evidence="12">The sequence shown here is derived from an EMBL/GenBank/DDBJ whole genome shotgun (WGS) entry which is preliminary data.</text>
</comment>
<keyword evidence="6 10" id="KW-0904">Protein phosphatase</keyword>
<comment type="catalytic activity">
    <reaction evidence="8 10">
        <text>O-phospho-L-tyrosyl-[protein] + H2O = L-tyrosyl-[protein] + phosphate</text>
        <dbReference type="Rhea" id="RHEA:10684"/>
        <dbReference type="Rhea" id="RHEA-COMP:10136"/>
        <dbReference type="Rhea" id="RHEA-COMP:20101"/>
        <dbReference type="ChEBI" id="CHEBI:15377"/>
        <dbReference type="ChEBI" id="CHEBI:43474"/>
        <dbReference type="ChEBI" id="CHEBI:46858"/>
        <dbReference type="ChEBI" id="CHEBI:61978"/>
        <dbReference type="EC" id="3.1.3.48"/>
    </reaction>
</comment>
<dbReference type="GO" id="GO:0000086">
    <property type="term" value="P:G2/M transition of mitotic cell cycle"/>
    <property type="evidence" value="ECO:0007669"/>
    <property type="project" value="TreeGrafter"/>
</dbReference>
<comment type="function">
    <text evidence="10">Tyrosine protein phosphatase which functions as a dosage-dependent inducer of mitotic progression.</text>
</comment>
<dbReference type="PANTHER" id="PTHR10828">
    <property type="entry name" value="M-PHASE INDUCER PHOSPHATASE DUAL SPECIFICITY PHOSPHATASE CDC25"/>
    <property type="match status" value="1"/>
</dbReference>
<keyword evidence="5 10" id="KW-0378">Hydrolase</keyword>
<evidence type="ECO:0000256" key="6">
    <source>
        <dbReference type="ARBA" id="ARBA00022912"/>
    </source>
</evidence>
<evidence type="ECO:0000256" key="4">
    <source>
        <dbReference type="ARBA" id="ARBA00022776"/>
    </source>
</evidence>
<evidence type="ECO:0000256" key="2">
    <source>
        <dbReference type="ARBA" id="ARBA00013064"/>
    </source>
</evidence>
<keyword evidence="13" id="KW-1185">Reference proteome</keyword>
<proteinExistence type="inferred from homology"/>
<dbReference type="GO" id="GO:0004725">
    <property type="term" value="F:protein tyrosine phosphatase activity"/>
    <property type="evidence" value="ECO:0007669"/>
    <property type="project" value="UniProtKB-UniRule"/>
</dbReference>
<dbReference type="Gene3D" id="3.40.250.10">
    <property type="entry name" value="Rhodanese-like domain"/>
    <property type="match status" value="1"/>
</dbReference>
<name>A0AAN8A861_9SACH</name>
<organism evidence="12 13">
    <name type="scientific">Arxiozyma heterogenica</name>
    <dbReference type="NCBI Taxonomy" id="278026"/>
    <lineage>
        <taxon>Eukaryota</taxon>
        <taxon>Fungi</taxon>
        <taxon>Dikarya</taxon>
        <taxon>Ascomycota</taxon>
        <taxon>Saccharomycotina</taxon>
        <taxon>Saccharomycetes</taxon>
        <taxon>Saccharomycetales</taxon>
        <taxon>Saccharomycetaceae</taxon>
        <taxon>Arxiozyma</taxon>
    </lineage>
</organism>
<dbReference type="PRINTS" id="PR00716">
    <property type="entry name" value="MPIPHPHTASE"/>
</dbReference>
<comment type="similarity">
    <text evidence="1 10">Belongs to the MPI phosphatase family.</text>
</comment>
<dbReference type="AlphaFoldDB" id="A0AAN8A861"/>
<dbReference type="PROSITE" id="PS50206">
    <property type="entry name" value="RHODANESE_3"/>
    <property type="match status" value="1"/>
</dbReference>